<feature type="domain" description="ABC transporter" evidence="4">
    <location>
        <begin position="6"/>
        <end position="208"/>
    </location>
</feature>
<dbReference type="Proteomes" id="UP000005551">
    <property type="component" value="Unassembled WGS sequence"/>
</dbReference>
<dbReference type="PANTHER" id="PTHR42939:SF1">
    <property type="entry name" value="ABC TRANSPORTER ATP-BINDING PROTEIN ALBC-RELATED"/>
    <property type="match status" value="1"/>
</dbReference>
<sequence>MGVEGIRVDQLSKRYRYEWIFRGVSLQIAAGEKVVITGSNGSGKSTLLKVLSGILPQTDGTLHYRFGGKDVDIEEVYRFLSFVAPYMELPEELSVRELIHFHFQFKSLLPGLTERDVLAITYLESHGDKLVSELSSGMKQRLKLALALFSDVPLVLLDEPTSNLDLQGVDWYLELIARYANDRTVIVCSNDAREYAFCTKNIAISVYK</sequence>
<dbReference type="InterPro" id="IPR017871">
    <property type="entry name" value="ABC_transporter-like_CS"/>
</dbReference>
<dbReference type="SUPFAM" id="SSF52540">
    <property type="entry name" value="P-loop containing nucleoside triphosphate hydrolases"/>
    <property type="match status" value="1"/>
</dbReference>
<dbReference type="PANTHER" id="PTHR42939">
    <property type="entry name" value="ABC TRANSPORTER ATP-BINDING PROTEIN ALBC-RELATED"/>
    <property type="match status" value="1"/>
</dbReference>
<accession>I5C1G7</accession>
<evidence type="ECO:0000313" key="5">
    <source>
        <dbReference type="EMBL" id="EIM75669.1"/>
    </source>
</evidence>
<dbReference type="PROSITE" id="PS50893">
    <property type="entry name" value="ABC_TRANSPORTER_2"/>
    <property type="match status" value="1"/>
</dbReference>
<dbReference type="EMBL" id="AJYA01000028">
    <property type="protein sequence ID" value="EIM75669.1"/>
    <property type="molecule type" value="Genomic_DNA"/>
</dbReference>
<dbReference type="STRING" id="1189621.A3SI_12489"/>
<dbReference type="OrthoDB" id="9808363at2"/>
<comment type="caution">
    <text evidence="5">The sequence shown here is derived from an EMBL/GenBank/DDBJ whole genome shotgun (WGS) entry which is preliminary data.</text>
</comment>
<keyword evidence="1" id="KW-0813">Transport</keyword>
<evidence type="ECO:0000259" key="4">
    <source>
        <dbReference type="PROSITE" id="PS50893"/>
    </source>
</evidence>
<name>I5C1G7_9BACT</name>
<dbReference type="InterPro" id="IPR003439">
    <property type="entry name" value="ABC_transporter-like_ATP-bd"/>
</dbReference>
<dbReference type="InterPro" id="IPR027417">
    <property type="entry name" value="P-loop_NTPase"/>
</dbReference>
<dbReference type="GO" id="GO:0005524">
    <property type="term" value="F:ATP binding"/>
    <property type="evidence" value="ECO:0007669"/>
    <property type="project" value="UniProtKB-KW"/>
</dbReference>
<evidence type="ECO:0000313" key="6">
    <source>
        <dbReference type="Proteomes" id="UP000005551"/>
    </source>
</evidence>
<proteinExistence type="predicted"/>
<dbReference type="PROSITE" id="PS00211">
    <property type="entry name" value="ABC_TRANSPORTER_1"/>
    <property type="match status" value="1"/>
</dbReference>
<protein>
    <submittedName>
        <fullName evidence="5">ABC transporter</fullName>
    </submittedName>
</protein>
<evidence type="ECO:0000256" key="1">
    <source>
        <dbReference type="ARBA" id="ARBA00022448"/>
    </source>
</evidence>
<keyword evidence="3" id="KW-0067">ATP-binding</keyword>
<dbReference type="Pfam" id="PF00005">
    <property type="entry name" value="ABC_tran"/>
    <property type="match status" value="1"/>
</dbReference>
<dbReference type="AlphaFoldDB" id="I5C1G7"/>
<organism evidence="5 6">
    <name type="scientific">Nitritalea halalkaliphila LW7</name>
    <dbReference type="NCBI Taxonomy" id="1189621"/>
    <lineage>
        <taxon>Bacteria</taxon>
        <taxon>Pseudomonadati</taxon>
        <taxon>Bacteroidota</taxon>
        <taxon>Cytophagia</taxon>
        <taxon>Cytophagales</taxon>
        <taxon>Cyclobacteriaceae</taxon>
        <taxon>Nitritalea</taxon>
    </lineage>
</organism>
<evidence type="ECO:0000256" key="3">
    <source>
        <dbReference type="ARBA" id="ARBA00022840"/>
    </source>
</evidence>
<dbReference type="SMART" id="SM00382">
    <property type="entry name" value="AAA"/>
    <property type="match status" value="1"/>
</dbReference>
<dbReference type="RefSeq" id="WP_009055624.1">
    <property type="nucleotide sequence ID" value="NZ_AJYA01000028.1"/>
</dbReference>
<keyword evidence="2" id="KW-0547">Nucleotide-binding</keyword>
<dbReference type="InterPro" id="IPR003593">
    <property type="entry name" value="AAA+_ATPase"/>
</dbReference>
<reference evidence="5 6" key="1">
    <citation type="submission" date="2012-05" db="EMBL/GenBank/DDBJ databases">
        <title>Genome sequence of Nitritalea halalkaliphila LW7.</title>
        <authorList>
            <person name="Jangir P.K."/>
            <person name="Singh A."/>
            <person name="Shivaji S."/>
            <person name="Sharma R."/>
        </authorList>
    </citation>
    <scope>NUCLEOTIDE SEQUENCE [LARGE SCALE GENOMIC DNA]</scope>
    <source>
        <strain evidence="5 6">LW7</strain>
    </source>
</reference>
<evidence type="ECO:0000256" key="2">
    <source>
        <dbReference type="ARBA" id="ARBA00022741"/>
    </source>
</evidence>
<keyword evidence="6" id="KW-1185">Reference proteome</keyword>
<dbReference type="InterPro" id="IPR051782">
    <property type="entry name" value="ABC_Transporter_VariousFunc"/>
</dbReference>
<gene>
    <name evidence="5" type="ORF">A3SI_12489</name>
</gene>
<dbReference type="GO" id="GO:0016887">
    <property type="term" value="F:ATP hydrolysis activity"/>
    <property type="evidence" value="ECO:0007669"/>
    <property type="project" value="InterPro"/>
</dbReference>
<dbReference type="Gene3D" id="3.40.50.300">
    <property type="entry name" value="P-loop containing nucleotide triphosphate hydrolases"/>
    <property type="match status" value="1"/>
</dbReference>